<dbReference type="PANTHER" id="PTHR43776:SF12">
    <property type="entry name" value="OLIGOPEPTIDE ABC TRANSPORTER, ATP-BINDING PROTEIN"/>
    <property type="match status" value="1"/>
</dbReference>
<sequence>MDDTPLIEIRNLKTYYPIRGGFFNTVKDHLKAVDDVSFSIGRKQTFGLVGESGCGKSTLGRSILRLQPITGGQILFEGNDITKLSQKEMMKFRRNIQIIFQDPYGSLNPRMTVRQIIREPLDTHSIGDKSDRDKEVYRLLDVCGMERAMADRYPHEFSGGQRQRVGIARALALKPKFIVADEAVSALDVTVQNQILKLIADLQEEFGISFLFISHDLAVVQHVSHEVGVMYFGKMVEKASAEELYKNPQHEYTRKLLSAVPRIRV</sequence>
<dbReference type="GO" id="GO:0016887">
    <property type="term" value="F:ATP hydrolysis activity"/>
    <property type="evidence" value="ECO:0007669"/>
    <property type="project" value="InterPro"/>
</dbReference>
<evidence type="ECO:0000313" key="5">
    <source>
        <dbReference type="EMBL" id="PXA05333.1"/>
    </source>
</evidence>
<dbReference type="InterPro" id="IPR017871">
    <property type="entry name" value="ABC_transporter-like_CS"/>
</dbReference>
<evidence type="ECO:0000256" key="2">
    <source>
        <dbReference type="ARBA" id="ARBA00022741"/>
    </source>
</evidence>
<comment type="caution">
    <text evidence="5">The sequence shown here is derived from an EMBL/GenBank/DDBJ whole genome shotgun (WGS) entry which is preliminary data.</text>
</comment>
<dbReference type="PROSITE" id="PS00211">
    <property type="entry name" value="ABC_TRANSPORTER_1"/>
    <property type="match status" value="1"/>
</dbReference>
<keyword evidence="3" id="KW-0067">ATP-binding</keyword>
<dbReference type="EMBL" id="QHJQ01000001">
    <property type="protein sequence ID" value="PXA05333.1"/>
    <property type="molecule type" value="Genomic_DNA"/>
</dbReference>
<keyword evidence="6" id="KW-1185">Reference proteome</keyword>
<dbReference type="SMART" id="SM00382">
    <property type="entry name" value="AAA"/>
    <property type="match status" value="1"/>
</dbReference>
<dbReference type="InterPro" id="IPR013563">
    <property type="entry name" value="Oligopep_ABC_C"/>
</dbReference>
<dbReference type="GO" id="GO:0055085">
    <property type="term" value="P:transmembrane transport"/>
    <property type="evidence" value="ECO:0007669"/>
    <property type="project" value="UniProtKB-ARBA"/>
</dbReference>
<dbReference type="InParanoid" id="A0A317ZM70"/>
<keyword evidence="1" id="KW-0813">Transport</keyword>
<accession>A0A317ZM70</accession>
<dbReference type="InterPro" id="IPR003593">
    <property type="entry name" value="AAA+_ATPase"/>
</dbReference>
<evidence type="ECO:0000256" key="1">
    <source>
        <dbReference type="ARBA" id="ARBA00022448"/>
    </source>
</evidence>
<dbReference type="GO" id="GO:0015833">
    <property type="term" value="P:peptide transport"/>
    <property type="evidence" value="ECO:0007669"/>
    <property type="project" value="InterPro"/>
</dbReference>
<dbReference type="FunFam" id="3.40.50.300:FF:000016">
    <property type="entry name" value="Oligopeptide ABC transporter ATP-binding component"/>
    <property type="match status" value="1"/>
</dbReference>
<dbReference type="GO" id="GO:0005524">
    <property type="term" value="F:ATP binding"/>
    <property type="evidence" value="ECO:0007669"/>
    <property type="project" value="UniProtKB-KW"/>
</dbReference>
<gene>
    <name evidence="5" type="ORF">DDZ13_00260</name>
</gene>
<evidence type="ECO:0000313" key="6">
    <source>
        <dbReference type="Proteomes" id="UP000247099"/>
    </source>
</evidence>
<dbReference type="OrthoDB" id="9806285at2"/>
<reference evidence="5 6" key="1">
    <citation type="submission" date="2018-05" db="EMBL/GenBank/DDBJ databases">
        <title>Coraliomargarita sinensis sp. nov., isolated from a marine solar saltern.</title>
        <authorList>
            <person name="Zhou L.Y."/>
        </authorList>
    </citation>
    <scope>NUCLEOTIDE SEQUENCE [LARGE SCALE GENOMIC DNA]</scope>
    <source>
        <strain evidence="5 6">WN38</strain>
    </source>
</reference>
<evidence type="ECO:0000256" key="3">
    <source>
        <dbReference type="ARBA" id="ARBA00022840"/>
    </source>
</evidence>
<dbReference type="InterPro" id="IPR003439">
    <property type="entry name" value="ABC_transporter-like_ATP-bd"/>
</dbReference>
<feature type="domain" description="ABC transporter" evidence="4">
    <location>
        <begin position="7"/>
        <end position="257"/>
    </location>
</feature>
<dbReference type="FunCoup" id="A0A317ZM70">
    <property type="interactions" value="171"/>
</dbReference>
<dbReference type="InterPro" id="IPR027417">
    <property type="entry name" value="P-loop_NTPase"/>
</dbReference>
<organism evidence="5 6">
    <name type="scientific">Coraliomargarita sinensis</name>
    <dbReference type="NCBI Taxonomy" id="2174842"/>
    <lineage>
        <taxon>Bacteria</taxon>
        <taxon>Pseudomonadati</taxon>
        <taxon>Verrucomicrobiota</taxon>
        <taxon>Opitutia</taxon>
        <taxon>Puniceicoccales</taxon>
        <taxon>Coraliomargaritaceae</taxon>
        <taxon>Coraliomargarita</taxon>
    </lineage>
</organism>
<dbReference type="Pfam" id="PF08352">
    <property type="entry name" value="oligo_HPY"/>
    <property type="match status" value="1"/>
</dbReference>
<proteinExistence type="predicted"/>
<dbReference type="InterPro" id="IPR050319">
    <property type="entry name" value="ABC_transp_ATP-bind"/>
</dbReference>
<dbReference type="Pfam" id="PF00005">
    <property type="entry name" value="ABC_tran"/>
    <property type="match status" value="1"/>
</dbReference>
<dbReference type="Proteomes" id="UP000247099">
    <property type="component" value="Unassembled WGS sequence"/>
</dbReference>
<dbReference type="SUPFAM" id="SSF52540">
    <property type="entry name" value="P-loop containing nucleoside triphosphate hydrolases"/>
    <property type="match status" value="1"/>
</dbReference>
<evidence type="ECO:0000259" key="4">
    <source>
        <dbReference type="PROSITE" id="PS50893"/>
    </source>
</evidence>
<dbReference type="RefSeq" id="WP_110129414.1">
    <property type="nucleotide sequence ID" value="NZ_QHJQ01000001.1"/>
</dbReference>
<dbReference type="AlphaFoldDB" id="A0A317ZM70"/>
<dbReference type="PROSITE" id="PS50893">
    <property type="entry name" value="ABC_TRANSPORTER_2"/>
    <property type="match status" value="1"/>
</dbReference>
<dbReference type="CDD" id="cd03257">
    <property type="entry name" value="ABC_NikE_OppD_transporters"/>
    <property type="match status" value="1"/>
</dbReference>
<name>A0A317ZM70_9BACT</name>
<dbReference type="PANTHER" id="PTHR43776">
    <property type="entry name" value="TRANSPORT ATP-BINDING PROTEIN"/>
    <property type="match status" value="1"/>
</dbReference>
<protein>
    <submittedName>
        <fullName evidence="5">Peptide ABC transporter substrate-binding protein</fullName>
    </submittedName>
</protein>
<dbReference type="Gene3D" id="3.40.50.300">
    <property type="entry name" value="P-loop containing nucleotide triphosphate hydrolases"/>
    <property type="match status" value="1"/>
</dbReference>
<keyword evidence="2" id="KW-0547">Nucleotide-binding</keyword>